<feature type="transmembrane region" description="Helical" evidence="2">
    <location>
        <begin position="64"/>
        <end position="81"/>
    </location>
</feature>
<name>A0A6N7EUE3_9GAMM</name>
<dbReference type="EMBL" id="WHNW01000007">
    <property type="protein sequence ID" value="MPV86404.1"/>
    <property type="molecule type" value="Genomic_DNA"/>
</dbReference>
<evidence type="ECO:0000313" key="3">
    <source>
        <dbReference type="EMBL" id="MPV86404.1"/>
    </source>
</evidence>
<gene>
    <name evidence="3" type="ORF">GCU85_06630</name>
</gene>
<dbReference type="Proteomes" id="UP000471298">
    <property type="component" value="Unassembled WGS sequence"/>
</dbReference>
<feature type="compositionally biased region" description="Low complexity" evidence="1">
    <location>
        <begin position="43"/>
        <end position="57"/>
    </location>
</feature>
<dbReference type="GO" id="GO:0019867">
    <property type="term" value="C:outer membrane"/>
    <property type="evidence" value="ECO:0007669"/>
    <property type="project" value="InterPro"/>
</dbReference>
<evidence type="ECO:0000313" key="4">
    <source>
        <dbReference type="Proteomes" id="UP000471298"/>
    </source>
</evidence>
<feature type="region of interest" description="Disordered" evidence="1">
    <location>
        <begin position="23"/>
        <end position="57"/>
    </location>
</feature>
<dbReference type="InterPro" id="IPR006315">
    <property type="entry name" value="OM_autotransptr_brl_dom"/>
</dbReference>
<keyword evidence="2" id="KW-0472">Membrane</keyword>
<sequence>MRVQNMRQQIARQQMTLREKALREKASNQRANPKTQPAAPVCSDNSQGSSQRSRQSNSRYDRHWIAKLVTILVTLCFMGFSKAQLTVVVTPGTLFGVFGTTTVSASTFINDGTTGLFDTSTLAIVGVPPTPVINNSLLTLSDDATDDTPTIIGDFENNGTVRLDINTGTHESDLLTIDGNVTAPLVIYLNNLDPANSDIMNIPLIRVTGDANSASLSDGTTTYIAAGVTYQLRLIADTWTLVPRIGPPAPIPANHFLSLLLLIGLMILVSRRTQQQRQRQRPR</sequence>
<proteinExistence type="predicted"/>
<dbReference type="AlphaFoldDB" id="A0A6N7EUE3"/>
<accession>A0A6N7EUE3</accession>
<organism evidence="3 4">
    <name type="scientific">Ostreibacterium oceani</name>
    <dbReference type="NCBI Taxonomy" id="2654998"/>
    <lineage>
        <taxon>Bacteria</taxon>
        <taxon>Pseudomonadati</taxon>
        <taxon>Pseudomonadota</taxon>
        <taxon>Gammaproteobacteria</taxon>
        <taxon>Cardiobacteriales</taxon>
        <taxon>Ostreibacteriaceae</taxon>
        <taxon>Ostreibacterium</taxon>
    </lineage>
</organism>
<dbReference type="InterPro" id="IPR011050">
    <property type="entry name" value="Pectin_lyase_fold/virulence"/>
</dbReference>
<keyword evidence="2" id="KW-1133">Transmembrane helix</keyword>
<feature type="transmembrane region" description="Helical" evidence="2">
    <location>
        <begin position="251"/>
        <end position="269"/>
    </location>
</feature>
<comment type="caution">
    <text evidence="3">The sequence shown here is derived from an EMBL/GenBank/DDBJ whole genome shotgun (WGS) entry which is preliminary data.</text>
</comment>
<keyword evidence="4" id="KW-1185">Reference proteome</keyword>
<dbReference type="Gene3D" id="2.160.20.20">
    <property type="match status" value="1"/>
</dbReference>
<dbReference type="NCBIfam" id="TIGR01414">
    <property type="entry name" value="autotrans_barl"/>
    <property type="match status" value="1"/>
</dbReference>
<dbReference type="InterPro" id="IPR012332">
    <property type="entry name" value="Autotransporter_pectin_lyase_C"/>
</dbReference>
<evidence type="ECO:0000256" key="2">
    <source>
        <dbReference type="SAM" id="Phobius"/>
    </source>
</evidence>
<dbReference type="SUPFAM" id="SSF51126">
    <property type="entry name" value="Pectin lyase-like"/>
    <property type="match status" value="1"/>
</dbReference>
<reference evidence="3 4" key="1">
    <citation type="submission" date="2019-10" db="EMBL/GenBank/DDBJ databases">
        <title>Cardiobacteriales fam. a chemoheterotrophic member of the order Cardiobacteriales, and proposal of Cardiobacteriales fam. nov.</title>
        <authorList>
            <person name="Wang C."/>
        </authorList>
    </citation>
    <scope>NUCLEOTIDE SEQUENCE [LARGE SCALE GENOMIC DNA]</scope>
    <source>
        <strain evidence="3 4">ML27</strain>
    </source>
</reference>
<keyword evidence="2" id="KW-0812">Transmembrane</keyword>
<evidence type="ECO:0000256" key="1">
    <source>
        <dbReference type="SAM" id="MobiDB-lite"/>
    </source>
</evidence>
<protein>
    <submittedName>
        <fullName evidence="3">Autotransporter outer membrane beta-barrel domain-containing protein</fullName>
    </submittedName>
</protein>
<dbReference type="InParanoid" id="A0A6N7EUE3"/>